<evidence type="ECO:0000313" key="1">
    <source>
        <dbReference type="EMBL" id="GAJ29994.1"/>
    </source>
</evidence>
<comment type="caution">
    <text evidence="1">The sequence shown here is derived from an EMBL/GenBank/DDBJ whole genome shotgun (WGS) entry which is preliminary data.</text>
</comment>
<dbReference type="Proteomes" id="UP000019760">
    <property type="component" value="Unassembled WGS sequence"/>
</dbReference>
<accession>A0A023D7B5</accession>
<protein>
    <submittedName>
        <fullName evidence="1">Uncharacterized protein</fullName>
    </submittedName>
</protein>
<dbReference type="AlphaFoldDB" id="A0A023D7B5"/>
<name>A0A023D7B5_ACIMT</name>
<dbReference type="RefSeq" id="WP_239641719.1">
    <property type="nucleotide sequence ID" value="NZ_BAND01000093.1"/>
</dbReference>
<dbReference type="EMBL" id="BAND01000093">
    <property type="protein sequence ID" value="GAJ29994.1"/>
    <property type="molecule type" value="Genomic_DNA"/>
</dbReference>
<evidence type="ECO:0000313" key="2">
    <source>
        <dbReference type="Proteomes" id="UP000019760"/>
    </source>
</evidence>
<proteinExistence type="predicted"/>
<organism evidence="1 2">
    <name type="scientific">Acidomonas methanolica NBRC 104435</name>
    <dbReference type="NCBI Taxonomy" id="1231351"/>
    <lineage>
        <taxon>Bacteria</taxon>
        <taxon>Pseudomonadati</taxon>
        <taxon>Pseudomonadota</taxon>
        <taxon>Alphaproteobacteria</taxon>
        <taxon>Acetobacterales</taxon>
        <taxon>Acetobacteraceae</taxon>
        <taxon>Acidomonas</taxon>
    </lineage>
</organism>
<gene>
    <name evidence="1" type="ORF">Amme_093_018</name>
</gene>
<sequence length="265" mass="28308">MTILTALPRLGTRPAVLRPRQPRLDHLPMMTRAAPAVLRRDGIDPAPIMADNDRIGDCTAAGLANAVRAVSALNGFQTPVTTREVVAFYSASTGYTPADPASDRGGIETDVLAHAALHGYALEAQTLYPLWGTIEPGHFNSLRLAVSALGVVYLGVELAIADQAGLGGIWDTETPDSLGDRTPGSWGGHCLLLWAYDGTGDEDTVTLLTWGTTQRATWRWLRSRMTEAHGLLWPQLASPAPSFLSVTDIALIRSANTAFLNGTLV</sequence>
<reference evidence="1 2" key="2">
    <citation type="journal article" date="2014" name="FEMS Microbiol. Lett.">
        <title>Draft genomic DNA sequence of the facultatively methylotrophic bacterium Acidomonas methanolica type strain MB58.</title>
        <authorList>
            <person name="Higashiura N."/>
            <person name="Hadano H."/>
            <person name="Hirakawa H."/>
            <person name="Matsutani M."/>
            <person name="Takabe S."/>
            <person name="Matsushita K."/>
            <person name="Azuma Y."/>
        </authorList>
    </citation>
    <scope>NUCLEOTIDE SEQUENCE [LARGE SCALE GENOMIC DNA]</scope>
    <source>
        <strain evidence="1 2">MB58</strain>
    </source>
</reference>
<reference evidence="2" key="1">
    <citation type="journal article" date="2014" name="FEMS Microbiol. Lett.">
        <title>Draft Genomic DNA Sequence of the Facultatively Methylotrophic Bacterium Acidomonas methanolica type strain MB58.</title>
        <authorList>
            <person name="Higashiura N."/>
            <person name="Hadano H."/>
            <person name="Hirakawa H."/>
            <person name="Matsutani M."/>
            <person name="Takabe S."/>
            <person name="Matsushita K."/>
            <person name="Azuma Y."/>
        </authorList>
    </citation>
    <scope>NUCLEOTIDE SEQUENCE [LARGE SCALE GENOMIC DNA]</scope>
    <source>
        <strain evidence="2">MB58</strain>
    </source>
</reference>
<keyword evidence="2" id="KW-1185">Reference proteome</keyword>